<dbReference type="AlphaFoldDB" id="Q0V4A4"/>
<dbReference type="CDD" id="cd18186">
    <property type="entry name" value="BTB_POZ_ZBTB_KLHL-like"/>
    <property type="match status" value="1"/>
</dbReference>
<organism evidence="1 2">
    <name type="scientific">Phaeosphaeria nodorum (strain SN15 / ATCC MYA-4574 / FGSC 10173)</name>
    <name type="common">Glume blotch fungus</name>
    <name type="synonym">Parastagonospora nodorum</name>
    <dbReference type="NCBI Taxonomy" id="321614"/>
    <lineage>
        <taxon>Eukaryota</taxon>
        <taxon>Fungi</taxon>
        <taxon>Dikarya</taxon>
        <taxon>Ascomycota</taxon>
        <taxon>Pezizomycotina</taxon>
        <taxon>Dothideomycetes</taxon>
        <taxon>Pleosporomycetidae</taxon>
        <taxon>Pleosporales</taxon>
        <taxon>Pleosporineae</taxon>
        <taxon>Phaeosphaeriaceae</taxon>
        <taxon>Parastagonospora</taxon>
    </lineage>
</organism>
<dbReference type="KEGG" id="pno:SNOG_01160"/>
<protein>
    <recommendedName>
        <fullName evidence="3">BTB domain-containing protein</fullName>
    </recommendedName>
</protein>
<evidence type="ECO:0000313" key="2">
    <source>
        <dbReference type="Proteomes" id="UP000001055"/>
    </source>
</evidence>
<accession>Q0V4A4</accession>
<dbReference type="RefSeq" id="XP_001791814.1">
    <property type="nucleotide sequence ID" value="XM_001791762.1"/>
</dbReference>
<name>Q0V4A4_PHANO</name>
<evidence type="ECO:0008006" key="3">
    <source>
        <dbReference type="Google" id="ProtNLM"/>
    </source>
</evidence>
<evidence type="ECO:0000313" key="1">
    <source>
        <dbReference type="EMBL" id="EAT90809.2"/>
    </source>
</evidence>
<dbReference type="SUPFAM" id="SSF54695">
    <property type="entry name" value="POZ domain"/>
    <property type="match status" value="1"/>
</dbReference>
<dbReference type="Gene3D" id="3.30.710.10">
    <property type="entry name" value="Potassium Channel Kv1.1, Chain A"/>
    <property type="match status" value="1"/>
</dbReference>
<reference evidence="2" key="1">
    <citation type="journal article" date="2007" name="Plant Cell">
        <title>Dothideomycete-plant interactions illuminated by genome sequencing and EST analysis of the wheat pathogen Stagonospora nodorum.</title>
        <authorList>
            <person name="Hane J.K."/>
            <person name="Lowe R.G."/>
            <person name="Solomon P.S."/>
            <person name="Tan K.C."/>
            <person name="Schoch C.L."/>
            <person name="Spatafora J.W."/>
            <person name="Crous P.W."/>
            <person name="Kodira C."/>
            <person name="Birren B.W."/>
            <person name="Galagan J.E."/>
            <person name="Torriani S.F."/>
            <person name="McDonald B.A."/>
            <person name="Oliver R.P."/>
        </authorList>
    </citation>
    <scope>NUCLEOTIDE SEQUENCE [LARGE SCALE GENOMIC DNA]</scope>
    <source>
        <strain evidence="2">SN15 / ATCC MYA-4574 / FGSC 10173</strain>
    </source>
</reference>
<dbReference type="InterPro" id="IPR011333">
    <property type="entry name" value="SKP1/BTB/POZ_sf"/>
</dbReference>
<dbReference type="HOGENOM" id="CLU_054243_1_0_1"/>
<dbReference type="GeneID" id="5968659"/>
<sequence>MVSDKVIDKRGDVLLELMTNGKRVGSLLVSSHVLSLASPVFEAMFNGNFAEGQVLSAALPKSVALPDDDPDAVTLFCKITHMKVANATDTISISRLADLAILCDKYQCTEAVSSWARVEIAQKLSYPDAPAFEKLLFITYVLDLPLEFGQIRYKQIGLIDSSRQILFSEKYQSLVTSGCDRAGAALKHYLASLKASDIPMDRALSVAEYAKCALNLQRRVDTASCLDHADCAVKNAKGLNQEVAAALIAAHEDIKACCLDCMRKNMCALPDLVCRLGHPSTPSTGSSLGGNRQSF</sequence>
<dbReference type="VEuPathDB" id="FungiDB:JI435_011600"/>
<dbReference type="EMBL" id="CH445326">
    <property type="protein sequence ID" value="EAT90809.2"/>
    <property type="molecule type" value="Genomic_DNA"/>
</dbReference>
<gene>
    <name evidence="1" type="ORF">SNOG_01160</name>
</gene>
<dbReference type="eggNOG" id="ENOG502STXW">
    <property type="taxonomic scope" value="Eukaryota"/>
</dbReference>
<dbReference type="InParanoid" id="Q0V4A4"/>
<dbReference type="Proteomes" id="UP000001055">
    <property type="component" value="Unassembled WGS sequence"/>
</dbReference>
<proteinExistence type="predicted"/>